<evidence type="ECO:0000313" key="1">
    <source>
        <dbReference type="EMBL" id="KAF9784461.1"/>
    </source>
</evidence>
<dbReference type="Proteomes" id="UP000736335">
    <property type="component" value="Unassembled WGS sequence"/>
</dbReference>
<evidence type="ECO:0000313" key="2">
    <source>
        <dbReference type="Proteomes" id="UP000736335"/>
    </source>
</evidence>
<keyword evidence="2" id="KW-1185">Reference proteome</keyword>
<reference evidence="1" key="2">
    <citation type="submission" date="2020-11" db="EMBL/GenBank/DDBJ databases">
        <authorList>
            <consortium name="DOE Joint Genome Institute"/>
            <person name="Kuo A."/>
            <person name="Miyauchi S."/>
            <person name="Kiss E."/>
            <person name="Drula E."/>
            <person name="Kohler A."/>
            <person name="Sanchez-Garcia M."/>
            <person name="Andreopoulos B."/>
            <person name="Barry K.W."/>
            <person name="Bonito G."/>
            <person name="Buee M."/>
            <person name="Carver A."/>
            <person name="Chen C."/>
            <person name="Cichocki N."/>
            <person name="Clum A."/>
            <person name="Culley D."/>
            <person name="Crous P.W."/>
            <person name="Fauchery L."/>
            <person name="Girlanda M."/>
            <person name="Hayes R."/>
            <person name="Keri Z."/>
            <person name="Labutti K."/>
            <person name="Lipzen A."/>
            <person name="Lombard V."/>
            <person name="Magnuson J."/>
            <person name="Maillard F."/>
            <person name="Morin E."/>
            <person name="Murat C."/>
            <person name="Nolan M."/>
            <person name="Ohm R."/>
            <person name="Pangilinan J."/>
            <person name="Pereira M."/>
            <person name="Perotto S."/>
            <person name="Peter M."/>
            <person name="Riley R."/>
            <person name="Sitrit Y."/>
            <person name="Stielow B."/>
            <person name="Szollosi G."/>
            <person name="Zifcakova L."/>
            <person name="Stursova M."/>
            <person name="Spatafora J.W."/>
            <person name="Tedersoo L."/>
            <person name="Vaario L.-M."/>
            <person name="Yamada A."/>
            <person name="Yan M."/>
            <person name="Wang P."/>
            <person name="Xu J."/>
            <person name="Bruns T."/>
            <person name="Baldrian P."/>
            <person name="Vilgalys R."/>
            <person name="Henrissat B."/>
            <person name="Grigoriev I.V."/>
            <person name="Hibbett D."/>
            <person name="Nagy L.G."/>
            <person name="Martin F.M."/>
        </authorList>
    </citation>
    <scope>NUCLEOTIDE SEQUENCE</scope>
    <source>
        <strain evidence="1">UH-Tt-Lm1</strain>
    </source>
</reference>
<organism evidence="1 2">
    <name type="scientific">Thelephora terrestris</name>
    <dbReference type="NCBI Taxonomy" id="56493"/>
    <lineage>
        <taxon>Eukaryota</taxon>
        <taxon>Fungi</taxon>
        <taxon>Dikarya</taxon>
        <taxon>Basidiomycota</taxon>
        <taxon>Agaricomycotina</taxon>
        <taxon>Agaricomycetes</taxon>
        <taxon>Thelephorales</taxon>
        <taxon>Thelephoraceae</taxon>
        <taxon>Thelephora</taxon>
    </lineage>
</organism>
<name>A0A9P6HCM1_9AGAM</name>
<comment type="caution">
    <text evidence="1">The sequence shown here is derived from an EMBL/GenBank/DDBJ whole genome shotgun (WGS) entry which is preliminary data.</text>
</comment>
<accession>A0A9P6HCM1</accession>
<sequence length="127" mass="13986">MQHLTLADVSRLHNPARTPRTDQVANKTNGPVAIVGLLNDEQLTVSLRSLDSGSTLLERQCTRFNDQEFRIIGGTPGYAHGFCDVVAGETNEGLKLVIESHRCYEADPQGNASVRKVQMNIHHLADH</sequence>
<dbReference type="EMBL" id="WIUZ02000008">
    <property type="protein sequence ID" value="KAF9784461.1"/>
    <property type="molecule type" value="Genomic_DNA"/>
</dbReference>
<gene>
    <name evidence="1" type="ORF">BJ322DRAFT_1021211</name>
</gene>
<reference evidence="1" key="1">
    <citation type="journal article" date="2020" name="Nat. Commun.">
        <title>Large-scale genome sequencing of mycorrhizal fungi provides insights into the early evolution of symbiotic traits.</title>
        <authorList>
            <person name="Miyauchi S."/>
            <person name="Kiss E."/>
            <person name="Kuo A."/>
            <person name="Drula E."/>
            <person name="Kohler A."/>
            <person name="Sanchez-Garcia M."/>
            <person name="Morin E."/>
            <person name="Andreopoulos B."/>
            <person name="Barry K.W."/>
            <person name="Bonito G."/>
            <person name="Buee M."/>
            <person name="Carver A."/>
            <person name="Chen C."/>
            <person name="Cichocki N."/>
            <person name="Clum A."/>
            <person name="Culley D."/>
            <person name="Crous P.W."/>
            <person name="Fauchery L."/>
            <person name="Girlanda M."/>
            <person name="Hayes R.D."/>
            <person name="Keri Z."/>
            <person name="LaButti K."/>
            <person name="Lipzen A."/>
            <person name="Lombard V."/>
            <person name="Magnuson J."/>
            <person name="Maillard F."/>
            <person name="Murat C."/>
            <person name="Nolan M."/>
            <person name="Ohm R.A."/>
            <person name="Pangilinan J."/>
            <person name="Pereira M.F."/>
            <person name="Perotto S."/>
            <person name="Peter M."/>
            <person name="Pfister S."/>
            <person name="Riley R."/>
            <person name="Sitrit Y."/>
            <person name="Stielow J.B."/>
            <person name="Szollosi G."/>
            <person name="Zifcakova L."/>
            <person name="Stursova M."/>
            <person name="Spatafora J.W."/>
            <person name="Tedersoo L."/>
            <person name="Vaario L.M."/>
            <person name="Yamada A."/>
            <person name="Yan M."/>
            <person name="Wang P."/>
            <person name="Xu J."/>
            <person name="Bruns T."/>
            <person name="Baldrian P."/>
            <person name="Vilgalys R."/>
            <person name="Dunand C."/>
            <person name="Henrissat B."/>
            <person name="Grigoriev I.V."/>
            <person name="Hibbett D."/>
            <person name="Nagy L.G."/>
            <person name="Martin F.M."/>
        </authorList>
    </citation>
    <scope>NUCLEOTIDE SEQUENCE</scope>
    <source>
        <strain evidence="1">UH-Tt-Lm1</strain>
    </source>
</reference>
<proteinExistence type="predicted"/>
<protein>
    <submittedName>
        <fullName evidence="1">Uncharacterized protein</fullName>
    </submittedName>
</protein>
<dbReference type="AlphaFoldDB" id="A0A9P6HCM1"/>